<keyword evidence="1" id="KW-1133">Transmembrane helix</keyword>
<evidence type="ECO:0000313" key="2">
    <source>
        <dbReference type="EMBL" id="KAB8127395.1"/>
    </source>
</evidence>
<dbReference type="AlphaFoldDB" id="A0A7C8KS60"/>
<sequence>MLSGTGVFAEFPQEWTEKITSIFGAIFIFCIVLQVIFLEEWYLATVQFLLFSIGQLLLGSIGLLQKKV</sequence>
<dbReference type="Proteomes" id="UP000480246">
    <property type="component" value="Unassembled WGS sequence"/>
</dbReference>
<keyword evidence="1" id="KW-0812">Transmembrane</keyword>
<dbReference type="OrthoDB" id="2439941at2"/>
<proteinExistence type="predicted"/>
<feature type="transmembrane region" description="Helical" evidence="1">
    <location>
        <begin position="44"/>
        <end position="64"/>
    </location>
</feature>
<protein>
    <submittedName>
        <fullName evidence="2">Uncharacterized protein</fullName>
    </submittedName>
</protein>
<feature type="transmembrane region" description="Helical" evidence="1">
    <location>
        <begin position="21"/>
        <end position="38"/>
    </location>
</feature>
<keyword evidence="3" id="KW-1185">Reference proteome</keyword>
<accession>A0A7C8KS60</accession>
<name>A0A7C8KS60_9BACI</name>
<evidence type="ECO:0000313" key="3">
    <source>
        <dbReference type="Proteomes" id="UP000480246"/>
    </source>
</evidence>
<evidence type="ECO:0000256" key="1">
    <source>
        <dbReference type="SAM" id="Phobius"/>
    </source>
</evidence>
<gene>
    <name evidence="2" type="ORF">F9U64_17955</name>
</gene>
<reference evidence="2 3" key="1">
    <citation type="submission" date="2019-10" db="EMBL/GenBank/DDBJ databases">
        <title>Gracilibacillus sp. nov. isolated from rice seeds.</title>
        <authorList>
            <person name="He S."/>
        </authorList>
    </citation>
    <scope>NUCLEOTIDE SEQUENCE [LARGE SCALE GENOMIC DNA]</scope>
    <source>
        <strain evidence="2 3">TD8</strain>
    </source>
</reference>
<comment type="caution">
    <text evidence="2">The sequence shown here is derived from an EMBL/GenBank/DDBJ whole genome shotgun (WGS) entry which is preliminary data.</text>
</comment>
<keyword evidence="1" id="KW-0472">Membrane</keyword>
<organism evidence="2 3">
    <name type="scientific">Gracilibacillus oryzae</name>
    <dbReference type="NCBI Taxonomy" id="1672701"/>
    <lineage>
        <taxon>Bacteria</taxon>
        <taxon>Bacillati</taxon>
        <taxon>Bacillota</taxon>
        <taxon>Bacilli</taxon>
        <taxon>Bacillales</taxon>
        <taxon>Bacillaceae</taxon>
        <taxon>Gracilibacillus</taxon>
    </lineage>
</organism>
<dbReference type="EMBL" id="WEID01000092">
    <property type="protein sequence ID" value="KAB8127395.1"/>
    <property type="molecule type" value="Genomic_DNA"/>
</dbReference>
<dbReference type="RefSeq" id="WP_153406270.1">
    <property type="nucleotide sequence ID" value="NZ_ML762443.1"/>
</dbReference>